<dbReference type="AlphaFoldDB" id="F4XNM7"/>
<name>F4XNM7_9CYAN</name>
<evidence type="ECO:0000313" key="2">
    <source>
        <dbReference type="Proteomes" id="UP000003959"/>
    </source>
</evidence>
<dbReference type="HOGENOM" id="CLU_3382748_0_0_3"/>
<dbReference type="Proteomes" id="UP000003959">
    <property type="component" value="Unassembled WGS sequence"/>
</dbReference>
<dbReference type="EMBL" id="GL890840">
    <property type="protein sequence ID" value="EGJ33790.1"/>
    <property type="molecule type" value="Genomic_DNA"/>
</dbReference>
<accession>F4XNM7</accession>
<sequence>MFQSDVKLGLMQKGNFSDPVSIFLGKSIGVDNG</sequence>
<proteinExistence type="predicted"/>
<reference evidence="2" key="1">
    <citation type="journal article" date="2011" name="Proc. Natl. Acad. Sci. U.S.A.">
        <title>Genomic insights into the physiology and ecology of the marine filamentous cyanobacterium Lyngbya majuscula.</title>
        <authorList>
            <person name="Jones A.C."/>
            <person name="Monroe E.A."/>
            <person name="Podell S."/>
            <person name="Hess W.R."/>
            <person name="Klages S."/>
            <person name="Esquenazi E."/>
            <person name="Niessen S."/>
            <person name="Hoover H."/>
            <person name="Rothmann M."/>
            <person name="Lasken R.S."/>
            <person name="Yates J.R.III."/>
            <person name="Reinhardt R."/>
            <person name="Kube M."/>
            <person name="Burkart M.D."/>
            <person name="Allen E.E."/>
            <person name="Dorrestein P.C."/>
            <person name="Gerwick W.H."/>
            <person name="Gerwick L."/>
        </authorList>
    </citation>
    <scope>NUCLEOTIDE SEQUENCE [LARGE SCALE GENOMIC DNA]</scope>
    <source>
        <strain evidence="2">3L</strain>
    </source>
</reference>
<protein>
    <submittedName>
        <fullName evidence="1">Uncharacterized protein</fullName>
    </submittedName>
</protein>
<evidence type="ECO:0000313" key="1">
    <source>
        <dbReference type="EMBL" id="EGJ33790.1"/>
    </source>
</evidence>
<keyword evidence="2" id="KW-1185">Reference proteome</keyword>
<organism evidence="1 2">
    <name type="scientific">Moorena producens 3L</name>
    <dbReference type="NCBI Taxonomy" id="489825"/>
    <lineage>
        <taxon>Bacteria</taxon>
        <taxon>Bacillati</taxon>
        <taxon>Cyanobacteriota</taxon>
        <taxon>Cyanophyceae</taxon>
        <taxon>Coleofasciculales</taxon>
        <taxon>Coleofasciculaceae</taxon>
        <taxon>Moorena</taxon>
    </lineage>
</organism>
<gene>
    <name evidence="1" type="ORF">LYNGBM3L_19900</name>
</gene>